<dbReference type="AlphaFoldDB" id="A0A5C3LVV4"/>
<accession>A0A5C3LVV4</accession>
<name>A0A5C3LVV4_9AGAR</name>
<evidence type="ECO:0000313" key="2">
    <source>
        <dbReference type="Proteomes" id="UP000308652"/>
    </source>
</evidence>
<organism evidence="1 2">
    <name type="scientific">Crucibulum laeve</name>
    <dbReference type="NCBI Taxonomy" id="68775"/>
    <lineage>
        <taxon>Eukaryota</taxon>
        <taxon>Fungi</taxon>
        <taxon>Dikarya</taxon>
        <taxon>Basidiomycota</taxon>
        <taxon>Agaricomycotina</taxon>
        <taxon>Agaricomycetes</taxon>
        <taxon>Agaricomycetidae</taxon>
        <taxon>Agaricales</taxon>
        <taxon>Agaricineae</taxon>
        <taxon>Nidulariaceae</taxon>
        <taxon>Crucibulum</taxon>
    </lineage>
</organism>
<proteinExistence type="predicted"/>
<dbReference type="Proteomes" id="UP000308652">
    <property type="component" value="Unassembled WGS sequence"/>
</dbReference>
<sequence>PDGDFSQIFDYAAVKATGNLQVHWASKNSGGDRKGNILSPTWENGKQSTQNCMGIIICDEENCHVIIQPQTTPQGIANQLLQQCSCGAQLLHQPCSVRSILWTFMGGIYYSNVPGLKTPGESIADISTVLLNADHVRKEKQKVKKADIQGGDSFVSAFAKFSAEHKGFVIHSKLDEVTVISLQTPFMRSQLIKDYILDEPVNGLVSDAAHGWWQERTSLLIISSCYSSELLCWVPGVFSCSNGASAEHYKYHFLAVFYSMANEASDRQIEIFDRIFAGVVDFSEAECVGFCLAFVEFWLSQPDHNRTEKELQKASEKLLRGCVQHFQAGVTHIKKISGVVPPGLADAFEA</sequence>
<keyword evidence="2" id="KW-1185">Reference proteome</keyword>
<protein>
    <submittedName>
        <fullName evidence="1">Uncharacterized protein</fullName>
    </submittedName>
</protein>
<reference evidence="1 2" key="1">
    <citation type="journal article" date="2019" name="Nat. Ecol. Evol.">
        <title>Megaphylogeny resolves global patterns of mushroom evolution.</title>
        <authorList>
            <person name="Varga T."/>
            <person name="Krizsan K."/>
            <person name="Foldi C."/>
            <person name="Dima B."/>
            <person name="Sanchez-Garcia M."/>
            <person name="Sanchez-Ramirez S."/>
            <person name="Szollosi G.J."/>
            <person name="Szarkandi J.G."/>
            <person name="Papp V."/>
            <person name="Albert L."/>
            <person name="Andreopoulos W."/>
            <person name="Angelini C."/>
            <person name="Antonin V."/>
            <person name="Barry K.W."/>
            <person name="Bougher N.L."/>
            <person name="Buchanan P."/>
            <person name="Buyck B."/>
            <person name="Bense V."/>
            <person name="Catcheside P."/>
            <person name="Chovatia M."/>
            <person name="Cooper J."/>
            <person name="Damon W."/>
            <person name="Desjardin D."/>
            <person name="Finy P."/>
            <person name="Geml J."/>
            <person name="Haridas S."/>
            <person name="Hughes K."/>
            <person name="Justo A."/>
            <person name="Karasinski D."/>
            <person name="Kautmanova I."/>
            <person name="Kiss B."/>
            <person name="Kocsube S."/>
            <person name="Kotiranta H."/>
            <person name="LaButti K.M."/>
            <person name="Lechner B.E."/>
            <person name="Liimatainen K."/>
            <person name="Lipzen A."/>
            <person name="Lukacs Z."/>
            <person name="Mihaltcheva S."/>
            <person name="Morgado L.N."/>
            <person name="Niskanen T."/>
            <person name="Noordeloos M.E."/>
            <person name="Ohm R.A."/>
            <person name="Ortiz-Santana B."/>
            <person name="Ovrebo C."/>
            <person name="Racz N."/>
            <person name="Riley R."/>
            <person name="Savchenko A."/>
            <person name="Shiryaev A."/>
            <person name="Soop K."/>
            <person name="Spirin V."/>
            <person name="Szebenyi C."/>
            <person name="Tomsovsky M."/>
            <person name="Tulloss R.E."/>
            <person name="Uehling J."/>
            <person name="Grigoriev I.V."/>
            <person name="Vagvolgyi C."/>
            <person name="Papp T."/>
            <person name="Martin F.M."/>
            <person name="Miettinen O."/>
            <person name="Hibbett D.S."/>
            <person name="Nagy L.G."/>
        </authorList>
    </citation>
    <scope>NUCLEOTIDE SEQUENCE [LARGE SCALE GENOMIC DNA]</scope>
    <source>
        <strain evidence="1 2">CBS 166.37</strain>
    </source>
</reference>
<dbReference type="STRING" id="68775.A0A5C3LVV4"/>
<feature type="non-terminal residue" evidence="1">
    <location>
        <position position="1"/>
    </location>
</feature>
<dbReference type="EMBL" id="ML213609">
    <property type="protein sequence ID" value="TFK37264.1"/>
    <property type="molecule type" value="Genomic_DNA"/>
</dbReference>
<dbReference type="OrthoDB" id="2624269at2759"/>
<gene>
    <name evidence="1" type="ORF">BDQ12DRAFT_608068</name>
</gene>
<evidence type="ECO:0000313" key="1">
    <source>
        <dbReference type="EMBL" id="TFK37264.1"/>
    </source>
</evidence>